<dbReference type="AlphaFoldDB" id="A0A8J2JUB3"/>
<keyword evidence="2" id="KW-1185">Reference proteome</keyword>
<feature type="non-terminal residue" evidence="1">
    <location>
        <position position="1"/>
    </location>
</feature>
<proteinExistence type="predicted"/>
<reference evidence="1" key="1">
    <citation type="submission" date="2021-06" db="EMBL/GenBank/DDBJ databases">
        <authorList>
            <person name="Hodson N. C."/>
            <person name="Mongue J. A."/>
            <person name="Jaron S. K."/>
        </authorList>
    </citation>
    <scope>NUCLEOTIDE SEQUENCE</scope>
</reference>
<protein>
    <submittedName>
        <fullName evidence="1">Uncharacterized protein</fullName>
    </submittedName>
</protein>
<gene>
    <name evidence="1" type="ORF">AFUS01_LOCUS11090</name>
</gene>
<organism evidence="1 2">
    <name type="scientific">Allacma fusca</name>
    <dbReference type="NCBI Taxonomy" id="39272"/>
    <lineage>
        <taxon>Eukaryota</taxon>
        <taxon>Metazoa</taxon>
        <taxon>Ecdysozoa</taxon>
        <taxon>Arthropoda</taxon>
        <taxon>Hexapoda</taxon>
        <taxon>Collembola</taxon>
        <taxon>Symphypleona</taxon>
        <taxon>Sminthuridae</taxon>
        <taxon>Allacma</taxon>
    </lineage>
</organism>
<evidence type="ECO:0000313" key="1">
    <source>
        <dbReference type="EMBL" id="CAG7721904.1"/>
    </source>
</evidence>
<accession>A0A8J2JUB3</accession>
<comment type="caution">
    <text evidence="1">The sequence shown here is derived from an EMBL/GenBank/DDBJ whole genome shotgun (WGS) entry which is preliminary data.</text>
</comment>
<dbReference type="Proteomes" id="UP000708208">
    <property type="component" value="Unassembled WGS sequence"/>
</dbReference>
<evidence type="ECO:0000313" key="2">
    <source>
        <dbReference type="Proteomes" id="UP000708208"/>
    </source>
</evidence>
<name>A0A8J2JUB3_9HEXA</name>
<sequence>MICYERISGYRILDQGESTEIGPPSSLSQITTAFK</sequence>
<dbReference type="EMBL" id="CAJVCH010084322">
    <property type="protein sequence ID" value="CAG7721904.1"/>
    <property type="molecule type" value="Genomic_DNA"/>
</dbReference>